<reference evidence="5 6" key="1">
    <citation type="journal article" date="2019" name="Nat. Ecol. Evol.">
        <title>Megaphylogeny resolves global patterns of mushroom evolution.</title>
        <authorList>
            <person name="Varga T."/>
            <person name="Krizsan K."/>
            <person name="Foldi C."/>
            <person name="Dima B."/>
            <person name="Sanchez-Garcia M."/>
            <person name="Sanchez-Ramirez S."/>
            <person name="Szollosi G.J."/>
            <person name="Szarkandi J.G."/>
            <person name="Papp V."/>
            <person name="Albert L."/>
            <person name="Andreopoulos W."/>
            <person name="Angelini C."/>
            <person name="Antonin V."/>
            <person name="Barry K.W."/>
            <person name="Bougher N.L."/>
            <person name="Buchanan P."/>
            <person name="Buyck B."/>
            <person name="Bense V."/>
            <person name="Catcheside P."/>
            <person name="Chovatia M."/>
            <person name="Cooper J."/>
            <person name="Damon W."/>
            <person name="Desjardin D."/>
            <person name="Finy P."/>
            <person name="Geml J."/>
            <person name="Haridas S."/>
            <person name="Hughes K."/>
            <person name="Justo A."/>
            <person name="Karasinski D."/>
            <person name="Kautmanova I."/>
            <person name="Kiss B."/>
            <person name="Kocsube S."/>
            <person name="Kotiranta H."/>
            <person name="LaButti K.M."/>
            <person name="Lechner B.E."/>
            <person name="Liimatainen K."/>
            <person name="Lipzen A."/>
            <person name="Lukacs Z."/>
            <person name="Mihaltcheva S."/>
            <person name="Morgado L.N."/>
            <person name="Niskanen T."/>
            <person name="Noordeloos M.E."/>
            <person name="Ohm R.A."/>
            <person name="Ortiz-Santana B."/>
            <person name="Ovrebo C."/>
            <person name="Racz N."/>
            <person name="Riley R."/>
            <person name="Savchenko A."/>
            <person name="Shiryaev A."/>
            <person name="Soop K."/>
            <person name="Spirin V."/>
            <person name="Szebenyi C."/>
            <person name="Tomsovsky M."/>
            <person name="Tulloss R.E."/>
            <person name="Uehling J."/>
            <person name="Grigoriev I.V."/>
            <person name="Vagvolgyi C."/>
            <person name="Papp T."/>
            <person name="Martin F.M."/>
            <person name="Miettinen O."/>
            <person name="Hibbett D.S."/>
            <person name="Nagy L.G."/>
        </authorList>
    </citation>
    <scope>NUCLEOTIDE SEQUENCE [LARGE SCALE GENOMIC DNA]</scope>
    <source>
        <strain evidence="5 6">OMC1185</strain>
    </source>
</reference>
<keyword evidence="1" id="KW-0378">Hydrolase</keyword>
<gene>
    <name evidence="5" type="ORF">OE88DRAFT_1730216</name>
</gene>
<name>A0A5C3NSQ9_9AGAM</name>
<keyword evidence="3" id="KW-0732">Signal</keyword>
<organism evidence="5 6">
    <name type="scientific">Heliocybe sulcata</name>
    <dbReference type="NCBI Taxonomy" id="5364"/>
    <lineage>
        <taxon>Eukaryota</taxon>
        <taxon>Fungi</taxon>
        <taxon>Dikarya</taxon>
        <taxon>Basidiomycota</taxon>
        <taxon>Agaricomycotina</taxon>
        <taxon>Agaricomycetes</taxon>
        <taxon>Gloeophyllales</taxon>
        <taxon>Gloeophyllaceae</taxon>
        <taxon>Heliocybe</taxon>
    </lineage>
</organism>
<evidence type="ECO:0000256" key="1">
    <source>
        <dbReference type="ARBA" id="ARBA00022801"/>
    </source>
</evidence>
<dbReference type="AlphaFoldDB" id="A0A5C3NSQ9"/>
<feature type="signal peptide" evidence="3">
    <location>
        <begin position="1"/>
        <end position="18"/>
    </location>
</feature>
<sequence length="690" mass="75755">MTLYKVTVVSAILTAALGASQNYVGIIQPSTYAPPGAFPTSLYSSYYNNPTATVSQVQPVISDPVTHEIYPFNLTDPGTIPYNDTADPHPLPPPATSSGLVSQALTQIASIATNPVFGDNTCARCQAGLEVAKFVVLAAPQIGPELAVAACEYFNYSSTCELDYMLNDLGGVITQLAAFADVGGYDGQAICSNFLGLCDMPFTTPLNLTGWFAKPKPNPLPPPRKATGERLKVLHISDAHIDPRYTTGAESNCSDYLCCRPNVSNDDSPDMITVPAPRYGAYYCDSPYALMTAALESMPVLAGTEESGFAWTIFTGDLVSHDPDYQLQRSYIMYTETVVYDLFKRLLGSGPVYPSLGNHDTHNEAQDALYSLPDGLGQQFSWNYDHVSSLWEYEGWIDQATGNYARTHYAAYMVRRVDGLRIITLNTDFWYRANYFNYINMTDPDPSGMLRFITDELQDAEDAGDRGDVDHWSCLAWLGWHECAVQPHGFVADLKDIILPVYQIIERYSPHVIANTFFGHSHEDELSIIYTNNGTNMSAATALTPSWVCPSITPLTNLNSGFRVYEVDSGTFDILDAHTYWADVNSFPDLDNQTEYGPAYRYEYNTREAYGGNITWGSSDPLNATWWHLVTEAMEADPSLVSTFNTYEGKSSVRTASCTGECAAAKICYIRSGSASLAAQNCPSGYGSVQ</sequence>
<dbReference type="InterPro" id="IPR004843">
    <property type="entry name" value="Calcineurin-like_PHP"/>
</dbReference>
<dbReference type="InterPro" id="IPR029052">
    <property type="entry name" value="Metallo-depent_PP-like"/>
</dbReference>
<dbReference type="Proteomes" id="UP000305948">
    <property type="component" value="Unassembled WGS sequence"/>
</dbReference>
<dbReference type="EMBL" id="ML213503">
    <property type="protein sequence ID" value="TFK56761.1"/>
    <property type="molecule type" value="Genomic_DNA"/>
</dbReference>
<dbReference type="GO" id="GO:0005615">
    <property type="term" value="C:extracellular space"/>
    <property type="evidence" value="ECO:0007669"/>
    <property type="project" value="TreeGrafter"/>
</dbReference>
<feature type="domain" description="Calcineurin-like phosphoesterase" evidence="4">
    <location>
        <begin position="231"/>
        <end position="523"/>
    </location>
</feature>
<dbReference type="InterPro" id="IPR041805">
    <property type="entry name" value="ASMase/PPN1_MPP"/>
</dbReference>
<evidence type="ECO:0000256" key="2">
    <source>
        <dbReference type="ARBA" id="ARBA00023180"/>
    </source>
</evidence>
<dbReference type="STRING" id="5364.A0A5C3NSQ9"/>
<feature type="chain" id="PRO_5022703300" evidence="3">
    <location>
        <begin position="19"/>
        <end position="690"/>
    </location>
</feature>
<dbReference type="OrthoDB" id="282973at2759"/>
<dbReference type="CDD" id="cd00842">
    <property type="entry name" value="MPP_ASMase"/>
    <property type="match status" value="1"/>
</dbReference>
<accession>A0A5C3NSQ9</accession>
<evidence type="ECO:0000259" key="4">
    <source>
        <dbReference type="Pfam" id="PF00149"/>
    </source>
</evidence>
<dbReference type="GO" id="GO:0008081">
    <property type="term" value="F:phosphoric diester hydrolase activity"/>
    <property type="evidence" value="ECO:0007669"/>
    <property type="project" value="TreeGrafter"/>
</dbReference>
<evidence type="ECO:0000313" key="6">
    <source>
        <dbReference type="Proteomes" id="UP000305948"/>
    </source>
</evidence>
<evidence type="ECO:0000256" key="3">
    <source>
        <dbReference type="SAM" id="SignalP"/>
    </source>
</evidence>
<protein>
    <submittedName>
        <fullName evidence="5">Sphingomyelin phosphodiesterase</fullName>
    </submittedName>
</protein>
<dbReference type="PANTHER" id="PTHR10340">
    <property type="entry name" value="SPHINGOMYELIN PHOSPHODIESTERASE"/>
    <property type="match status" value="1"/>
</dbReference>
<dbReference type="SUPFAM" id="SSF56300">
    <property type="entry name" value="Metallo-dependent phosphatases"/>
    <property type="match status" value="1"/>
</dbReference>
<keyword evidence="6" id="KW-1185">Reference proteome</keyword>
<proteinExistence type="predicted"/>
<evidence type="ECO:0000313" key="5">
    <source>
        <dbReference type="EMBL" id="TFK56761.1"/>
    </source>
</evidence>
<dbReference type="Pfam" id="PF00149">
    <property type="entry name" value="Metallophos"/>
    <property type="match status" value="1"/>
</dbReference>
<dbReference type="PANTHER" id="PTHR10340:SF27">
    <property type="entry name" value="ACL091CP"/>
    <property type="match status" value="1"/>
</dbReference>
<keyword evidence="2" id="KW-0325">Glycoprotein</keyword>